<feature type="transmembrane region" description="Helical" evidence="1">
    <location>
        <begin position="20"/>
        <end position="48"/>
    </location>
</feature>
<comment type="caution">
    <text evidence="2">The sequence shown here is derived from an EMBL/GenBank/DDBJ whole genome shotgun (WGS) entry which is preliminary data.</text>
</comment>
<reference evidence="2" key="1">
    <citation type="journal article" date="2014" name="Front. Microbiol.">
        <title>High frequency of phylogenetically diverse reductive dehalogenase-homologous genes in deep subseafloor sedimentary metagenomes.</title>
        <authorList>
            <person name="Kawai M."/>
            <person name="Futagami T."/>
            <person name="Toyoda A."/>
            <person name="Takaki Y."/>
            <person name="Nishi S."/>
            <person name="Hori S."/>
            <person name="Arai W."/>
            <person name="Tsubouchi T."/>
            <person name="Morono Y."/>
            <person name="Uchiyama I."/>
            <person name="Ito T."/>
            <person name="Fujiyama A."/>
            <person name="Inagaki F."/>
            <person name="Takami H."/>
        </authorList>
    </citation>
    <scope>NUCLEOTIDE SEQUENCE</scope>
    <source>
        <strain evidence="2">Expedition CK06-06</strain>
    </source>
</reference>
<sequence length="84" mass="9717">MSISDFELKWIKFTKSLRSVGVLLIFVMIPFLAFVIIPIQFILTMVAIRDIKIINHELNDPYLKNFRSKYLAASILKFIGSIIV</sequence>
<proteinExistence type="predicted"/>
<dbReference type="AlphaFoldDB" id="X0Z4S0"/>
<dbReference type="EMBL" id="BART01009167">
    <property type="protein sequence ID" value="GAG64024.1"/>
    <property type="molecule type" value="Genomic_DNA"/>
</dbReference>
<gene>
    <name evidence="2" type="ORF">S01H4_20398</name>
</gene>
<accession>X0Z4S0</accession>
<keyword evidence="1" id="KW-0812">Transmembrane</keyword>
<keyword evidence="1" id="KW-0472">Membrane</keyword>
<evidence type="ECO:0000256" key="1">
    <source>
        <dbReference type="SAM" id="Phobius"/>
    </source>
</evidence>
<feature type="non-terminal residue" evidence="2">
    <location>
        <position position="84"/>
    </location>
</feature>
<protein>
    <submittedName>
        <fullName evidence="2">Uncharacterized protein</fullName>
    </submittedName>
</protein>
<organism evidence="2">
    <name type="scientific">marine sediment metagenome</name>
    <dbReference type="NCBI Taxonomy" id="412755"/>
    <lineage>
        <taxon>unclassified sequences</taxon>
        <taxon>metagenomes</taxon>
        <taxon>ecological metagenomes</taxon>
    </lineage>
</organism>
<name>X0Z4S0_9ZZZZ</name>
<keyword evidence="1" id="KW-1133">Transmembrane helix</keyword>
<evidence type="ECO:0000313" key="2">
    <source>
        <dbReference type="EMBL" id="GAG64024.1"/>
    </source>
</evidence>